<dbReference type="EMBL" id="GBEZ01023325">
    <property type="protein sequence ID" value="JAC63555.1"/>
    <property type="molecule type" value="Transcribed_RNA"/>
</dbReference>
<accession>A0A061QYN6</accession>
<evidence type="ECO:0000313" key="1">
    <source>
        <dbReference type="EMBL" id="JAC63555.1"/>
    </source>
</evidence>
<reference evidence="1" key="1">
    <citation type="submission" date="2014-05" db="EMBL/GenBank/DDBJ databases">
        <title>The transcriptome of the halophilic microalga Tetraselmis sp. GSL018 isolated from the Great Salt Lake, Utah.</title>
        <authorList>
            <person name="Jinkerson R.E."/>
            <person name="D'Adamo S."/>
            <person name="Posewitz M.C."/>
        </authorList>
    </citation>
    <scope>NUCLEOTIDE SEQUENCE</scope>
    <source>
        <strain evidence="1">GSL018</strain>
    </source>
</reference>
<gene>
    <name evidence="1" type="ORF">TSPGSL018_20366</name>
</gene>
<protein>
    <submittedName>
        <fullName evidence="1">Uncharacterized protein</fullName>
    </submittedName>
</protein>
<proteinExistence type="predicted"/>
<sequence>MHTKTYCLLLHKTTRYWAVIFAPCSSYSEK</sequence>
<dbReference type="AlphaFoldDB" id="A0A061QYN6"/>
<organism evidence="1">
    <name type="scientific">Tetraselmis sp. GSL018</name>
    <dbReference type="NCBI Taxonomy" id="582737"/>
    <lineage>
        <taxon>Eukaryota</taxon>
        <taxon>Viridiplantae</taxon>
        <taxon>Chlorophyta</taxon>
        <taxon>core chlorophytes</taxon>
        <taxon>Chlorodendrophyceae</taxon>
        <taxon>Chlorodendrales</taxon>
        <taxon>Chlorodendraceae</taxon>
        <taxon>Tetraselmis</taxon>
    </lineage>
</organism>
<name>A0A061QYN6_9CHLO</name>